<accession>A0ABT2HVD1</accession>
<evidence type="ECO:0000313" key="8">
    <source>
        <dbReference type="EMBL" id="MCT2042267.1"/>
    </source>
</evidence>
<evidence type="ECO:0000259" key="7">
    <source>
        <dbReference type="Pfam" id="PF00482"/>
    </source>
</evidence>
<evidence type="ECO:0000313" key="9">
    <source>
        <dbReference type="Proteomes" id="UP001525379"/>
    </source>
</evidence>
<keyword evidence="5 6" id="KW-0472">Membrane</keyword>
<gene>
    <name evidence="8" type="ORF">M3D15_02775</name>
</gene>
<dbReference type="RefSeq" id="WP_244875285.1">
    <property type="nucleotide sequence ID" value="NZ_JALXSQ010000006.1"/>
</dbReference>
<evidence type="ECO:0000256" key="3">
    <source>
        <dbReference type="ARBA" id="ARBA00022692"/>
    </source>
</evidence>
<keyword evidence="2" id="KW-1003">Cell membrane</keyword>
<dbReference type="Pfam" id="PF00482">
    <property type="entry name" value="T2SSF"/>
    <property type="match status" value="1"/>
</dbReference>
<dbReference type="PANTHER" id="PTHR35007">
    <property type="entry name" value="INTEGRAL MEMBRANE PROTEIN-RELATED"/>
    <property type="match status" value="1"/>
</dbReference>
<comment type="subcellular location">
    <subcellularLocation>
        <location evidence="1">Cell membrane</location>
        <topology evidence="1">Multi-pass membrane protein</topology>
    </subcellularLocation>
</comment>
<evidence type="ECO:0000256" key="6">
    <source>
        <dbReference type="SAM" id="Phobius"/>
    </source>
</evidence>
<protein>
    <submittedName>
        <fullName evidence="8">Type II secretion system F family protein</fullName>
    </submittedName>
</protein>
<evidence type="ECO:0000256" key="2">
    <source>
        <dbReference type="ARBA" id="ARBA00022475"/>
    </source>
</evidence>
<dbReference type="InterPro" id="IPR018076">
    <property type="entry name" value="T2SS_GspF_dom"/>
</dbReference>
<proteinExistence type="predicted"/>
<evidence type="ECO:0000256" key="4">
    <source>
        <dbReference type="ARBA" id="ARBA00022989"/>
    </source>
</evidence>
<dbReference type="EMBL" id="JALXSQ010000006">
    <property type="protein sequence ID" value="MCT2042267.1"/>
    <property type="molecule type" value="Genomic_DNA"/>
</dbReference>
<keyword evidence="3 6" id="KW-0812">Transmembrane</keyword>
<dbReference type="Proteomes" id="UP001525379">
    <property type="component" value="Unassembled WGS sequence"/>
</dbReference>
<feature type="transmembrane region" description="Helical" evidence="6">
    <location>
        <begin position="283"/>
        <end position="306"/>
    </location>
</feature>
<comment type="caution">
    <text evidence="8">The sequence shown here is derived from an EMBL/GenBank/DDBJ whole genome shotgun (WGS) entry which is preliminary data.</text>
</comment>
<organism evidence="8 9">
    <name type="scientific">Pseudoclavibacter albus</name>
    <dbReference type="NCBI Taxonomy" id="272241"/>
    <lineage>
        <taxon>Bacteria</taxon>
        <taxon>Bacillati</taxon>
        <taxon>Actinomycetota</taxon>
        <taxon>Actinomycetes</taxon>
        <taxon>Micrococcales</taxon>
        <taxon>Microbacteriaceae</taxon>
        <taxon>Pseudoclavibacter</taxon>
    </lineage>
</organism>
<evidence type="ECO:0000256" key="1">
    <source>
        <dbReference type="ARBA" id="ARBA00004651"/>
    </source>
</evidence>
<dbReference type="PANTHER" id="PTHR35007:SF4">
    <property type="entry name" value="CONSERVED TRANSMEMBRANE PROTEIN-RELATED"/>
    <property type="match status" value="1"/>
</dbReference>
<reference evidence="8 9" key="1">
    <citation type="submission" date="2022-04" db="EMBL/GenBank/DDBJ databases">
        <title>Human microbiome associated bacterial genomes.</title>
        <authorList>
            <person name="Sandstrom S."/>
            <person name="Salamzade R."/>
            <person name="Kalan L.R."/>
        </authorList>
    </citation>
    <scope>NUCLEOTIDE SEQUENCE [LARGE SCALE GENOMIC DNA]</scope>
    <source>
        <strain evidence="9">p3-SID1799</strain>
    </source>
</reference>
<name>A0ABT2HVD1_9MICO</name>
<feature type="domain" description="Type II secretion system protein GspF" evidence="7">
    <location>
        <begin position="177"/>
        <end position="300"/>
    </location>
</feature>
<evidence type="ECO:0000256" key="5">
    <source>
        <dbReference type="ARBA" id="ARBA00023136"/>
    </source>
</evidence>
<keyword evidence="9" id="KW-1185">Reference proteome</keyword>
<feature type="transmembrane region" description="Helical" evidence="6">
    <location>
        <begin position="137"/>
        <end position="158"/>
    </location>
</feature>
<keyword evidence="4 6" id="KW-1133">Transmembrane helix</keyword>
<feature type="transmembrane region" description="Helical" evidence="6">
    <location>
        <begin position="64"/>
        <end position="85"/>
    </location>
</feature>
<feature type="transmembrane region" description="Helical" evidence="6">
    <location>
        <begin position="111"/>
        <end position="131"/>
    </location>
</feature>
<sequence>MNPSQIGWGLALGLTLGLGLWSLALAVPALGRPRLLDRVAPFVSDVSTPARLHHERTLQDPLPVIGAVVGPLLHAGRALLTAVLGGEQQLRLRIRQAGLALTVEQLRAQQVMWGLAAGAAGVLVSLTIGAVRSEVNAGQFALPVLAAVTGVLMRETVLKQQAMSRMRRISSEFPTVLEFLSLSLSAGESIHDSIRRVARVTSGELASEFGTVVSRTSAGVPLSTALGELGRELGHVPLERCLDHLIAALERGAPLSEILRAQARDARDVSKRELLESAGRKELLMMVPLVFLILPTTVCFAIWPGIFVLNTAF</sequence>